<reference evidence="18 19" key="1">
    <citation type="submission" date="2020-05" db="EMBL/GenBank/DDBJ databases">
        <title>Genome Sequencing of Type Strains.</title>
        <authorList>
            <person name="Lemaire J.F."/>
            <person name="Inderbitzin P."/>
            <person name="Gregorio O.A."/>
            <person name="Collins S.B."/>
            <person name="Wespe N."/>
            <person name="Knight-Connoni V."/>
        </authorList>
    </citation>
    <scope>NUCLEOTIDE SEQUENCE [LARGE SCALE GENOMIC DNA]</scope>
    <source>
        <strain evidence="18 19">LMG 21957</strain>
    </source>
</reference>
<dbReference type="SMART" id="SM00825">
    <property type="entry name" value="PKS_KS"/>
    <property type="match status" value="1"/>
</dbReference>
<evidence type="ECO:0000256" key="8">
    <source>
        <dbReference type="ARBA" id="ARBA00023098"/>
    </source>
</evidence>
<evidence type="ECO:0000256" key="11">
    <source>
        <dbReference type="ARBA" id="ARBA00024006"/>
    </source>
</evidence>
<comment type="pathway">
    <text evidence="1 14">Lipid metabolism; fatty acid biosynthesis.</text>
</comment>
<keyword evidence="10 14" id="KW-0012">Acyltransferase</keyword>
<dbReference type="AlphaFoldDB" id="A0A7Y6C1Y2"/>
<dbReference type="SUPFAM" id="SSF53901">
    <property type="entry name" value="Thiolase-like"/>
    <property type="match status" value="2"/>
</dbReference>
<feature type="domain" description="Ketosynthase family 3 (KS3)" evidence="17">
    <location>
        <begin position="3"/>
        <end position="411"/>
    </location>
</feature>
<evidence type="ECO:0000256" key="6">
    <source>
        <dbReference type="ARBA" id="ARBA00022679"/>
    </source>
</evidence>
<dbReference type="Proteomes" id="UP000526125">
    <property type="component" value="Unassembled WGS sequence"/>
</dbReference>
<dbReference type="NCBIfam" id="NF004970">
    <property type="entry name" value="PRK06333.1"/>
    <property type="match status" value="1"/>
</dbReference>
<evidence type="ECO:0000256" key="15">
    <source>
        <dbReference type="PIRSR" id="PIRSR000447-1"/>
    </source>
</evidence>
<dbReference type="InterPro" id="IPR014030">
    <property type="entry name" value="Ketoacyl_synth_N"/>
</dbReference>
<dbReference type="Gene3D" id="3.40.47.10">
    <property type="match status" value="1"/>
</dbReference>
<keyword evidence="19" id="KW-1185">Reference proteome</keyword>
<comment type="caution">
    <text evidence="18">The sequence shown here is derived from an EMBL/GenBank/DDBJ whole genome shotgun (WGS) entry which is preliminary data.</text>
</comment>
<evidence type="ECO:0000256" key="13">
    <source>
        <dbReference type="ARBA" id="ARBA00047659"/>
    </source>
</evidence>
<keyword evidence="5 14" id="KW-0444">Lipid biosynthesis</keyword>
<evidence type="ECO:0000256" key="2">
    <source>
        <dbReference type="ARBA" id="ARBA00008467"/>
    </source>
</evidence>
<evidence type="ECO:0000313" key="19">
    <source>
        <dbReference type="Proteomes" id="UP000526125"/>
    </source>
</evidence>
<dbReference type="EC" id="2.3.1.179" evidence="3 14"/>
<dbReference type="RefSeq" id="WP_175397719.1">
    <property type="nucleotide sequence ID" value="NZ_JABMCB010000197.1"/>
</dbReference>
<keyword evidence="8" id="KW-0443">Lipid metabolism</keyword>
<dbReference type="Pfam" id="PF02801">
    <property type="entry name" value="Ketoacyl-synt_C"/>
    <property type="match status" value="1"/>
</dbReference>
<dbReference type="PANTHER" id="PTHR11712">
    <property type="entry name" value="POLYKETIDE SYNTHASE-RELATED"/>
    <property type="match status" value="1"/>
</dbReference>
<evidence type="ECO:0000256" key="7">
    <source>
        <dbReference type="ARBA" id="ARBA00022832"/>
    </source>
</evidence>
<protein>
    <recommendedName>
        <fullName evidence="4 14">3-oxoacyl-[acyl-carrier-protein] synthase 2</fullName>
        <ecNumber evidence="3 14">2.3.1.179</ecNumber>
    </recommendedName>
</protein>
<dbReference type="PIRSF" id="PIRSF000447">
    <property type="entry name" value="KAS_II"/>
    <property type="match status" value="1"/>
</dbReference>
<dbReference type="GO" id="GO:0004315">
    <property type="term" value="F:3-oxoacyl-[acyl-carrier-protein] synthase activity"/>
    <property type="evidence" value="ECO:0007669"/>
    <property type="project" value="UniProtKB-UniRule"/>
</dbReference>
<dbReference type="GO" id="GO:0006633">
    <property type="term" value="P:fatty acid biosynthetic process"/>
    <property type="evidence" value="ECO:0007669"/>
    <property type="project" value="UniProtKB-UniRule"/>
</dbReference>
<comment type="similarity">
    <text evidence="2 14 16">Belongs to the thiolase-like superfamily. Beta-ketoacyl-ACP synthases family.</text>
</comment>
<evidence type="ECO:0000256" key="4">
    <source>
        <dbReference type="ARBA" id="ARBA00014657"/>
    </source>
</evidence>
<keyword evidence="6 14" id="KW-0808">Transferase</keyword>
<feature type="active site" description="For beta-ketoacyl synthase activity" evidence="15">
    <location>
        <position position="164"/>
    </location>
</feature>
<dbReference type="NCBIfam" id="TIGR03150">
    <property type="entry name" value="fabF"/>
    <property type="match status" value="1"/>
</dbReference>
<keyword evidence="7" id="KW-0276">Fatty acid metabolism</keyword>
<comment type="function">
    <text evidence="11 14">Involved in the type II fatty acid elongation cycle. Catalyzes the elongation of a wide range of acyl-ACP by the addition of two carbons from malonyl-ACP to an acyl acceptor. Can efficiently catalyze the conversion of palmitoleoyl-ACP (cis-hexadec-9-enoyl-ACP) to cis-vaccenoyl-ACP (cis-octadec-11-enoyl-ACP), an essential step in the thermal regulation of fatty acid composition.</text>
</comment>
<evidence type="ECO:0000256" key="16">
    <source>
        <dbReference type="RuleBase" id="RU003694"/>
    </source>
</evidence>
<evidence type="ECO:0000256" key="1">
    <source>
        <dbReference type="ARBA" id="ARBA00005194"/>
    </source>
</evidence>
<dbReference type="NCBIfam" id="NF005589">
    <property type="entry name" value="PRK07314.1"/>
    <property type="match status" value="1"/>
</dbReference>
<dbReference type="PANTHER" id="PTHR11712:SF336">
    <property type="entry name" value="3-OXOACYL-[ACYL-CARRIER-PROTEIN] SYNTHASE, MITOCHONDRIAL"/>
    <property type="match status" value="1"/>
</dbReference>
<dbReference type="InterPro" id="IPR000794">
    <property type="entry name" value="Beta-ketoacyl_synthase"/>
</dbReference>
<dbReference type="InterPro" id="IPR014031">
    <property type="entry name" value="Ketoacyl_synth_C"/>
</dbReference>
<evidence type="ECO:0000256" key="5">
    <source>
        <dbReference type="ARBA" id="ARBA00022516"/>
    </source>
</evidence>
<organism evidence="18 19">
    <name type="scientific">Paenibacillus xylanilyticus</name>
    <dbReference type="NCBI Taxonomy" id="248903"/>
    <lineage>
        <taxon>Bacteria</taxon>
        <taxon>Bacillati</taxon>
        <taxon>Bacillota</taxon>
        <taxon>Bacilli</taxon>
        <taxon>Bacillales</taxon>
        <taxon>Paenibacillaceae</taxon>
        <taxon>Paenibacillus</taxon>
    </lineage>
</organism>
<gene>
    <name evidence="18" type="primary">fabF</name>
    <name evidence="18" type="ORF">HP552_22990</name>
</gene>
<evidence type="ECO:0000256" key="12">
    <source>
        <dbReference type="ARBA" id="ARBA00047318"/>
    </source>
</evidence>
<evidence type="ECO:0000256" key="3">
    <source>
        <dbReference type="ARBA" id="ARBA00012356"/>
    </source>
</evidence>
<evidence type="ECO:0000259" key="17">
    <source>
        <dbReference type="PROSITE" id="PS52004"/>
    </source>
</evidence>
<dbReference type="UniPathway" id="UPA00094"/>
<proteinExistence type="inferred from homology"/>
<sequence length="414" mass="43977">MERERVVITGMGIVSPLGNDVDTFWNGLVQGKSGITRIDAFDTTSYKTKMAGVVRDFDGEGRFGRKEARRMDRFCQFAVAAADDALVHSGLDMEKLDRERVGVYIGSGIGGIQTLMEQGKLLSERGPGRVSPTLVPMMISNMAAAMVSMRFGCWGPTLSPVTACSIGNTAIGEAYRLIRDGGADVIFAGGTEAAITEVSLASFGNATALSTRNETYETASRPFDAGRDGFVMAEGAGIVVVESLAHARARNAQILAEIVGYGASSDAYHMVATHPEGRGAYLAMRAALADAKLQPHEVDLINAHATSTEAGDLSETRAIKQLFGEAAYRIPVTANKSMTGHMLGAAGGAEAISLIQSLQHGLIPPTINQEQQDPECDLDYVPNEAREAEVQVGMSNSFGFGGHNAVVVFRKYSS</sequence>
<dbReference type="InterPro" id="IPR016039">
    <property type="entry name" value="Thiolase-like"/>
</dbReference>
<evidence type="ECO:0000256" key="9">
    <source>
        <dbReference type="ARBA" id="ARBA00023160"/>
    </source>
</evidence>
<dbReference type="InterPro" id="IPR017568">
    <property type="entry name" value="3-oxoacyl-ACP_synth-2"/>
</dbReference>
<dbReference type="FunFam" id="3.40.47.10:FF:000009">
    <property type="entry name" value="3-oxoacyl-[acyl-carrier-protein] synthase 2"/>
    <property type="match status" value="1"/>
</dbReference>
<dbReference type="GO" id="GO:0005829">
    <property type="term" value="C:cytosol"/>
    <property type="evidence" value="ECO:0007669"/>
    <property type="project" value="TreeGrafter"/>
</dbReference>
<keyword evidence="9 14" id="KW-0275">Fatty acid biosynthesis</keyword>
<dbReference type="CDD" id="cd00834">
    <property type="entry name" value="KAS_I_II"/>
    <property type="match status" value="1"/>
</dbReference>
<comment type="catalytic activity">
    <reaction evidence="12 14">
        <text>(9Z)-hexadecenoyl-[ACP] + malonyl-[ACP] + H(+) = 3-oxo-(11Z)-octadecenoyl-[ACP] + holo-[ACP] + CO2</text>
        <dbReference type="Rhea" id="RHEA:55040"/>
        <dbReference type="Rhea" id="RHEA-COMP:9623"/>
        <dbReference type="Rhea" id="RHEA-COMP:9685"/>
        <dbReference type="Rhea" id="RHEA-COMP:10800"/>
        <dbReference type="Rhea" id="RHEA-COMP:14074"/>
        <dbReference type="ChEBI" id="CHEBI:15378"/>
        <dbReference type="ChEBI" id="CHEBI:16526"/>
        <dbReference type="ChEBI" id="CHEBI:64479"/>
        <dbReference type="ChEBI" id="CHEBI:78449"/>
        <dbReference type="ChEBI" id="CHEBI:83989"/>
        <dbReference type="ChEBI" id="CHEBI:138538"/>
        <dbReference type="EC" id="2.3.1.179"/>
    </reaction>
</comment>
<comment type="catalytic activity">
    <reaction evidence="13 14">
        <text>a fatty acyl-[ACP] + malonyl-[ACP] + H(+) = a 3-oxoacyl-[ACP] + holo-[ACP] + CO2</text>
        <dbReference type="Rhea" id="RHEA:22836"/>
        <dbReference type="Rhea" id="RHEA-COMP:9623"/>
        <dbReference type="Rhea" id="RHEA-COMP:9685"/>
        <dbReference type="Rhea" id="RHEA-COMP:9916"/>
        <dbReference type="Rhea" id="RHEA-COMP:14125"/>
        <dbReference type="ChEBI" id="CHEBI:15378"/>
        <dbReference type="ChEBI" id="CHEBI:16526"/>
        <dbReference type="ChEBI" id="CHEBI:64479"/>
        <dbReference type="ChEBI" id="CHEBI:78449"/>
        <dbReference type="ChEBI" id="CHEBI:78776"/>
        <dbReference type="ChEBI" id="CHEBI:138651"/>
    </reaction>
</comment>
<dbReference type="EMBL" id="JABMCB010000197">
    <property type="protein sequence ID" value="NUU78079.1"/>
    <property type="molecule type" value="Genomic_DNA"/>
</dbReference>
<evidence type="ECO:0000313" key="18">
    <source>
        <dbReference type="EMBL" id="NUU78079.1"/>
    </source>
</evidence>
<dbReference type="PROSITE" id="PS52004">
    <property type="entry name" value="KS3_2"/>
    <property type="match status" value="1"/>
</dbReference>
<dbReference type="Pfam" id="PF00109">
    <property type="entry name" value="ketoacyl-synt"/>
    <property type="match status" value="1"/>
</dbReference>
<accession>A0A7Y6C1Y2</accession>
<dbReference type="InterPro" id="IPR020841">
    <property type="entry name" value="PKS_Beta-ketoAc_synthase_dom"/>
</dbReference>
<evidence type="ECO:0000256" key="10">
    <source>
        <dbReference type="ARBA" id="ARBA00023315"/>
    </source>
</evidence>
<evidence type="ECO:0000256" key="14">
    <source>
        <dbReference type="PIRNR" id="PIRNR000447"/>
    </source>
</evidence>
<name>A0A7Y6C1Y2_9BACL</name>